<organism evidence="2 3">
    <name type="scientific">Ditylenchus destructor</name>
    <dbReference type="NCBI Taxonomy" id="166010"/>
    <lineage>
        <taxon>Eukaryota</taxon>
        <taxon>Metazoa</taxon>
        <taxon>Ecdysozoa</taxon>
        <taxon>Nematoda</taxon>
        <taxon>Chromadorea</taxon>
        <taxon>Rhabditida</taxon>
        <taxon>Tylenchina</taxon>
        <taxon>Tylenchomorpha</taxon>
        <taxon>Sphaerularioidea</taxon>
        <taxon>Anguinidae</taxon>
        <taxon>Anguininae</taxon>
        <taxon>Ditylenchus</taxon>
    </lineage>
</organism>
<dbReference type="AlphaFoldDB" id="A0AAD4R1N7"/>
<reference evidence="2" key="1">
    <citation type="submission" date="2022-01" db="EMBL/GenBank/DDBJ databases">
        <title>Genome Sequence Resource for Two Populations of Ditylenchus destructor, the Migratory Endoparasitic Phytonematode.</title>
        <authorList>
            <person name="Zhang H."/>
            <person name="Lin R."/>
            <person name="Xie B."/>
        </authorList>
    </citation>
    <scope>NUCLEOTIDE SEQUENCE</scope>
    <source>
        <strain evidence="2">BazhouSP</strain>
    </source>
</reference>
<proteinExistence type="predicted"/>
<feature type="region of interest" description="Disordered" evidence="1">
    <location>
        <begin position="97"/>
        <end position="123"/>
    </location>
</feature>
<accession>A0AAD4R1N7</accession>
<protein>
    <submittedName>
        <fullName evidence="2">Uncharacterized protein</fullName>
    </submittedName>
</protein>
<keyword evidence="3" id="KW-1185">Reference proteome</keyword>
<dbReference type="Proteomes" id="UP001201812">
    <property type="component" value="Unassembled WGS sequence"/>
</dbReference>
<comment type="caution">
    <text evidence="2">The sequence shown here is derived from an EMBL/GenBank/DDBJ whole genome shotgun (WGS) entry which is preliminary data.</text>
</comment>
<feature type="compositionally biased region" description="Basic residues" evidence="1">
    <location>
        <begin position="114"/>
        <end position="123"/>
    </location>
</feature>
<evidence type="ECO:0000313" key="3">
    <source>
        <dbReference type="Proteomes" id="UP001201812"/>
    </source>
</evidence>
<name>A0AAD4R1N7_9BILA</name>
<gene>
    <name evidence="2" type="ORF">DdX_14465</name>
</gene>
<sequence length="123" mass="14311">MVRIEGPNCAHVNYAASFPKAYLSGMKWILQVFSAFDEPDTNKKVMKVGKHVREIAEEAIKKYSRHDVKGYLSELKKAYSQLERMMLDLAQCLSRKESEKMPHMSQTPADNLRQRRPYKFKAD</sequence>
<dbReference type="EMBL" id="JAKKPZ010000072">
    <property type="protein sequence ID" value="KAI1704102.1"/>
    <property type="molecule type" value="Genomic_DNA"/>
</dbReference>
<evidence type="ECO:0000256" key="1">
    <source>
        <dbReference type="SAM" id="MobiDB-lite"/>
    </source>
</evidence>
<evidence type="ECO:0000313" key="2">
    <source>
        <dbReference type="EMBL" id="KAI1704102.1"/>
    </source>
</evidence>